<feature type="domain" description="Orc1-like AAA ATPase" evidence="2">
    <location>
        <begin position="431"/>
        <end position="517"/>
    </location>
</feature>
<sequence length="878" mass="96710">MSAVSFKQWLAALQSTTCTSPEYISAALQIAAALTEQIVTSELHANDQDPNGEFECSLPLPFPISRIDWSSFMTVYLHNVQVVNEGLRESLRGEASRQSSPLEPLLLDAPYDSDDGGLLGLIAEDLERLSNNYEELYDEDLKIEDVHNAGAAAGVADEDDVGEGSEDAHLSNYLNVASAKLFSDNTGSQAQVSRERIQRIYSLGLVLYQLFSGGRLPPSELLVVSSPNGEFIKSVDAYASNQEGAAGEELEPGDEYDLAAWRSQCPSVNTTHSDEHDLAAGKSRCSSVDALAAGGSRCSSVNAYDSGANDVARQLSQGSGESSAKCLGSVKRRVDDSPLGNMPGYSRESSYDDSHCSSLQGVKKQSTSSRLMKQSIASSRILHCEEPINLLRLQGVPAPICDLIYNMVDMYLDPLDTDKLLLTGLKLDDTLFVRDYEFSTLRHAYEQSMTGSSELAIISGVSGTGKTTMNYNLGNLVIANGGTFLSGKFNQMRIQSFSAIVSAFESFCSRLLSDDSASIIIVSKLRAALGSDMHFLVQMIPNLRLILNDDASCEPIGNHDCVLSFVSVRRGDLSRQDGKLFFLASCRDDEMPSDHPFWTMIQSIGSFGFTTTEVKLRCMSKDTVNNVVSNLLHLSPRLVASLSDIVYHKTKGNPLFVSRMLRSLNREGLLRVSLTRHRWEWDEEKIQARKIPDDVASFFVDSISTLPVDVRLALCTLSCFGNSAHYEVLSAIESDLNLNLTESLNDAIAEGFLDKLGNKYYFCHDRIQEAAYSMIDEQHRCIHHMNYGLSLVNHTVSTEDDSFLFTAVAQLNLAGPKAVQDKQQYTVIAKHNLVAGKKAMEMSEFSSAFNYFDNGISFLRKRHWQEEHALSLELYNLA</sequence>
<feature type="non-terminal residue" evidence="3">
    <location>
        <position position="878"/>
    </location>
</feature>
<evidence type="ECO:0000259" key="2">
    <source>
        <dbReference type="Pfam" id="PF13191"/>
    </source>
</evidence>
<evidence type="ECO:0000313" key="4">
    <source>
        <dbReference type="Proteomes" id="UP001530400"/>
    </source>
</evidence>
<dbReference type="AlphaFoldDB" id="A0ABD3NQW4"/>
<reference evidence="3 4" key="1">
    <citation type="submission" date="2024-10" db="EMBL/GenBank/DDBJ databases">
        <title>Updated reference genomes for cyclostephanoid diatoms.</title>
        <authorList>
            <person name="Roberts W.R."/>
            <person name="Alverson A.J."/>
        </authorList>
    </citation>
    <scope>NUCLEOTIDE SEQUENCE [LARGE SCALE GENOMIC DNA]</scope>
    <source>
        <strain evidence="3 4">AJA010-31</strain>
    </source>
</reference>
<evidence type="ECO:0000313" key="3">
    <source>
        <dbReference type="EMBL" id="KAL3778189.1"/>
    </source>
</evidence>
<name>A0ABD3NQW4_9STRA</name>
<organism evidence="3 4">
    <name type="scientific">Cyclotella atomus</name>
    <dbReference type="NCBI Taxonomy" id="382360"/>
    <lineage>
        <taxon>Eukaryota</taxon>
        <taxon>Sar</taxon>
        <taxon>Stramenopiles</taxon>
        <taxon>Ochrophyta</taxon>
        <taxon>Bacillariophyta</taxon>
        <taxon>Coscinodiscophyceae</taxon>
        <taxon>Thalassiosirophycidae</taxon>
        <taxon>Stephanodiscales</taxon>
        <taxon>Stephanodiscaceae</taxon>
        <taxon>Cyclotella</taxon>
    </lineage>
</organism>
<keyword evidence="4" id="KW-1185">Reference proteome</keyword>
<evidence type="ECO:0000256" key="1">
    <source>
        <dbReference type="SAM" id="MobiDB-lite"/>
    </source>
</evidence>
<protein>
    <recommendedName>
        <fullName evidence="2">Orc1-like AAA ATPase domain-containing protein</fullName>
    </recommendedName>
</protein>
<dbReference type="PANTHER" id="PTHR43642">
    <property type="entry name" value="HYBRID SIGNAL TRANSDUCTION HISTIDINE KINASE G"/>
    <property type="match status" value="1"/>
</dbReference>
<dbReference type="PANTHER" id="PTHR43642:SF1">
    <property type="entry name" value="HYBRID SIGNAL TRANSDUCTION HISTIDINE KINASE G"/>
    <property type="match status" value="1"/>
</dbReference>
<dbReference type="Pfam" id="PF13191">
    <property type="entry name" value="AAA_16"/>
    <property type="match status" value="1"/>
</dbReference>
<feature type="region of interest" description="Disordered" evidence="1">
    <location>
        <begin position="333"/>
        <end position="353"/>
    </location>
</feature>
<dbReference type="Proteomes" id="UP001530400">
    <property type="component" value="Unassembled WGS sequence"/>
</dbReference>
<dbReference type="InterPro" id="IPR053159">
    <property type="entry name" value="Hybrid_Histidine_Kinase"/>
</dbReference>
<proteinExistence type="predicted"/>
<accession>A0ABD3NQW4</accession>
<comment type="caution">
    <text evidence="3">The sequence shown here is derived from an EMBL/GenBank/DDBJ whole genome shotgun (WGS) entry which is preliminary data.</text>
</comment>
<dbReference type="InterPro" id="IPR041664">
    <property type="entry name" value="AAA_16"/>
</dbReference>
<dbReference type="EMBL" id="JALLPJ020000999">
    <property type="protein sequence ID" value="KAL3778189.1"/>
    <property type="molecule type" value="Genomic_DNA"/>
</dbReference>
<gene>
    <name evidence="3" type="ORF">ACHAWO_013062</name>
</gene>